<protein>
    <submittedName>
        <fullName evidence="1">Uncharacterized protein</fullName>
    </submittedName>
</protein>
<keyword evidence="2" id="KW-1185">Reference proteome</keyword>
<reference evidence="1 2" key="1">
    <citation type="submission" date="2023-09" db="EMBL/GenBank/DDBJ databases">
        <authorList>
            <person name="Wang M."/>
        </authorList>
    </citation>
    <scope>NUCLEOTIDE SEQUENCE [LARGE SCALE GENOMIC DNA]</scope>
    <source>
        <strain evidence="1">GT-2023</strain>
        <tissue evidence="1">Liver</tissue>
    </source>
</reference>
<dbReference type="Proteomes" id="UP001558613">
    <property type="component" value="Unassembled WGS sequence"/>
</dbReference>
<comment type="caution">
    <text evidence="1">The sequence shown here is derived from an EMBL/GenBank/DDBJ whole genome shotgun (WGS) entry which is preliminary data.</text>
</comment>
<evidence type="ECO:0000313" key="1">
    <source>
        <dbReference type="EMBL" id="KAL1263156.1"/>
    </source>
</evidence>
<accession>A0ABR3MFT1</accession>
<sequence length="120" mass="13958">MHNGDHCWKRQHFEAWPSLSSSSTLWLDSSGSLWPALPGHLLPHVSRADRCWRQQRPDSFQQLLRSSAHTHALSYTPPPTDRCSHTTQLALWSQSCFDFKYLPRRDCPVWARLVVLHGWV</sequence>
<name>A0ABR3MFT1_9TELE</name>
<evidence type="ECO:0000313" key="2">
    <source>
        <dbReference type="Proteomes" id="UP001558613"/>
    </source>
</evidence>
<organism evidence="1 2">
    <name type="scientific">Cirrhinus molitorella</name>
    <name type="common">mud carp</name>
    <dbReference type="NCBI Taxonomy" id="172907"/>
    <lineage>
        <taxon>Eukaryota</taxon>
        <taxon>Metazoa</taxon>
        <taxon>Chordata</taxon>
        <taxon>Craniata</taxon>
        <taxon>Vertebrata</taxon>
        <taxon>Euteleostomi</taxon>
        <taxon>Actinopterygii</taxon>
        <taxon>Neopterygii</taxon>
        <taxon>Teleostei</taxon>
        <taxon>Ostariophysi</taxon>
        <taxon>Cypriniformes</taxon>
        <taxon>Cyprinidae</taxon>
        <taxon>Labeoninae</taxon>
        <taxon>Labeonini</taxon>
        <taxon>Cirrhinus</taxon>
    </lineage>
</organism>
<gene>
    <name evidence="1" type="ORF">QQF64_005895</name>
</gene>
<proteinExistence type="predicted"/>
<dbReference type="EMBL" id="JAYMGO010000013">
    <property type="protein sequence ID" value="KAL1263156.1"/>
    <property type="molecule type" value="Genomic_DNA"/>
</dbReference>